<dbReference type="Pfam" id="PF14054">
    <property type="entry name" value="DUF4249"/>
    <property type="match status" value="1"/>
</dbReference>
<dbReference type="PROSITE" id="PS51257">
    <property type="entry name" value="PROKAR_LIPOPROTEIN"/>
    <property type="match status" value="1"/>
</dbReference>
<dbReference type="RefSeq" id="WP_206568925.1">
    <property type="nucleotide sequence ID" value="NZ_JAFKCW010000002.1"/>
</dbReference>
<comment type="caution">
    <text evidence="1">The sequence shown here is derived from an EMBL/GenBank/DDBJ whole genome shotgun (WGS) entry which is preliminary data.</text>
</comment>
<organism evidence="1 2">
    <name type="scientific">Algoriphagus aestuariicola</name>
    <dbReference type="NCBI Taxonomy" id="1852016"/>
    <lineage>
        <taxon>Bacteria</taxon>
        <taxon>Pseudomonadati</taxon>
        <taxon>Bacteroidota</taxon>
        <taxon>Cytophagia</taxon>
        <taxon>Cytophagales</taxon>
        <taxon>Cyclobacteriaceae</taxon>
        <taxon>Algoriphagus</taxon>
    </lineage>
</organism>
<reference evidence="1 2" key="1">
    <citation type="submission" date="2021-03" db="EMBL/GenBank/DDBJ databases">
        <title>novel species isolated from a fishpond in China.</title>
        <authorList>
            <person name="Lu H."/>
            <person name="Cai Z."/>
        </authorList>
    </citation>
    <scope>NUCLEOTIDE SEQUENCE [LARGE SCALE GENOMIC DNA]</scope>
    <source>
        <strain evidence="1 2">JCM 31546</strain>
    </source>
</reference>
<gene>
    <name evidence="1" type="ORF">J0A67_08715</name>
</gene>
<dbReference type="EMBL" id="JAFKCW010000002">
    <property type="protein sequence ID" value="MBN7800940.1"/>
    <property type="molecule type" value="Genomic_DNA"/>
</dbReference>
<dbReference type="Proteomes" id="UP000664698">
    <property type="component" value="Unassembled WGS sequence"/>
</dbReference>
<accession>A0ABS3BRG3</accession>
<name>A0ABS3BRG3_9BACT</name>
<keyword evidence="2" id="KW-1185">Reference proteome</keyword>
<evidence type="ECO:0000313" key="1">
    <source>
        <dbReference type="EMBL" id="MBN7800940.1"/>
    </source>
</evidence>
<protein>
    <submittedName>
        <fullName evidence="1">DUF4249 family protein</fullName>
    </submittedName>
</protein>
<evidence type="ECO:0000313" key="2">
    <source>
        <dbReference type="Proteomes" id="UP000664698"/>
    </source>
</evidence>
<proteinExistence type="predicted"/>
<sequence length="352" mass="39648">MGKVGIGIILLCLVLTACIDEIYLSVPSSESNLVIDAWLGRTSEQSYVRVYRSAPFLSGTREPRYSKVPTSEIYVEDETGGRVYFRNTSDTTLAYWPSKGQVFPSGRKYRLHLTTQQGKYESDWVLMPEATTEGDFQIVAREKLVYVISGNTPIQVPGTTAELNLNLTNSSMEEVGYLIEAKGISEVFTTGGPENCVCNCYLDQPYIFTGMNLESSGTRNSPKPVTLAELEITSLGRFYLQSTIKTVSKANFDYLQQINKQQRSTGSIFDPAPFKIRGNVKNVNYPEQEVLGNFTVFQENTFNQMIYRAEIYRHYPELTFAFDLTPHLEAPDDSCHDVYEDALPETPEPFLP</sequence>
<dbReference type="InterPro" id="IPR025345">
    <property type="entry name" value="DUF4249"/>
</dbReference>